<evidence type="ECO:0000256" key="9">
    <source>
        <dbReference type="SAM" id="MobiDB-lite"/>
    </source>
</evidence>
<name>A0A7M4FGT7_CROPO</name>
<feature type="domain" description="Centromere protein H C-terminal" evidence="10">
    <location>
        <begin position="41"/>
        <end position="216"/>
    </location>
</feature>
<evidence type="ECO:0000256" key="5">
    <source>
        <dbReference type="ARBA" id="ARBA00023242"/>
    </source>
</evidence>
<dbReference type="GO" id="GO:0005634">
    <property type="term" value="C:nucleus"/>
    <property type="evidence" value="ECO:0007669"/>
    <property type="project" value="UniProtKB-SubCell"/>
</dbReference>
<evidence type="ECO:0000256" key="4">
    <source>
        <dbReference type="ARBA" id="ARBA00022838"/>
    </source>
</evidence>
<gene>
    <name evidence="11" type="primary">CENPH</name>
</gene>
<evidence type="ECO:0000256" key="2">
    <source>
        <dbReference type="ARBA" id="ARBA00004629"/>
    </source>
</evidence>
<dbReference type="GeneTree" id="ENSGT00390000009578"/>
<reference evidence="11" key="2">
    <citation type="submission" date="2025-09" db="UniProtKB">
        <authorList>
            <consortium name="Ensembl"/>
        </authorList>
    </citation>
    <scope>IDENTIFICATION</scope>
</reference>
<keyword evidence="3" id="KW-0158">Chromosome</keyword>
<dbReference type="Proteomes" id="UP000594220">
    <property type="component" value="Unplaced"/>
</dbReference>
<dbReference type="GO" id="GO:0007052">
    <property type="term" value="P:mitotic spindle organization"/>
    <property type="evidence" value="ECO:0007669"/>
    <property type="project" value="TreeGrafter"/>
</dbReference>
<evidence type="ECO:0000259" key="10">
    <source>
        <dbReference type="Pfam" id="PF05837"/>
    </source>
</evidence>
<keyword evidence="5" id="KW-0539">Nucleus</keyword>
<accession>A0A7M4FGT7</accession>
<dbReference type="InterPro" id="IPR008426">
    <property type="entry name" value="CENP-H_C"/>
</dbReference>
<dbReference type="AlphaFoldDB" id="A0A7M4FGT7"/>
<feature type="coiled-coil region" evidence="8">
    <location>
        <begin position="73"/>
        <end position="100"/>
    </location>
</feature>
<dbReference type="PANTHER" id="PTHR48122:SF1">
    <property type="entry name" value="CENTROMERE PROTEIN H"/>
    <property type="match status" value="1"/>
</dbReference>
<proteinExistence type="inferred from homology"/>
<evidence type="ECO:0000256" key="3">
    <source>
        <dbReference type="ARBA" id="ARBA00022454"/>
    </source>
</evidence>
<dbReference type="InterPro" id="IPR040034">
    <property type="entry name" value="CENP-H"/>
</dbReference>
<dbReference type="GO" id="GO:0043515">
    <property type="term" value="F:kinetochore binding"/>
    <property type="evidence" value="ECO:0007669"/>
    <property type="project" value="TreeGrafter"/>
</dbReference>
<keyword evidence="12" id="KW-1185">Reference proteome</keyword>
<keyword evidence="8" id="KW-0175">Coiled coil</keyword>
<comment type="subcellular location">
    <subcellularLocation>
        <location evidence="2">Chromosome</location>
        <location evidence="2">Centromere</location>
        <location evidence="2">Kinetochore</location>
    </subcellularLocation>
    <subcellularLocation>
        <location evidence="1">Nucleus</location>
    </subcellularLocation>
</comment>
<evidence type="ECO:0000256" key="8">
    <source>
        <dbReference type="SAM" id="Coils"/>
    </source>
</evidence>
<evidence type="ECO:0000313" key="11">
    <source>
        <dbReference type="Ensembl" id="ENSCPRP00005024937.1"/>
    </source>
</evidence>
<reference evidence="11" key="1">
    <citation type="submission" date="2025-08" db="UniProtKB">
        <authorList>
            <consortium name="Ensembl"/>
        </authorList>
    </citation>
    <scope>IDENTIFICATION</scope>
</reference>
<feature type="region of interest" description="Disordered" evidence="9">
    <location>
        <begin position="1"/>
        <end position="25"/>
    </location>
</feature>
<dbReference type="Pfam" id="PF05837">
    <property type="entry name" value="CENP-H"/>
    <property type="match status" value="1"/>
</dbReference>
<protein>
    <submittedName>
        <fullName evidence="11">Centromere protein H</fullName>
    </submittedName>
</protein>
<dbReference type="GO" id="GO:0051382">
    <property type="term" value="P:kinetochore assembly"/>
    <property type="evidence" value="ECO:0007669"/>
    <property type="project" value="InterPro"/>
</dbReference>
<dbReference type="GO" id="GO:0000776">
    <property type="term" value="C:kinetochore"/>
    <property type="evidence" value="ECO:0007669"/>
    <property type="project" value="UniProtKB-KW"/>
</dbReference>
<dbReference type="Ensembl" id="ENSCPRT00005029098.1">
    <property type="protein sequence ID" value="ENSCPRP00005024937.1"/>
    <property type="gene ID" value="ENSCPRG00005017297.1"/>
</dbReference>
<evidence type="ECO:0000313" key="12">
    <source>
        <dbReference type="Proteomes" id="UP000594220"/>
    </source>
</evidence>
<evidence type="ECO:0000256" key="1">
    <source>
        <dbReference type="ARBA" id="ARBA00004123"/>
    </source>
</evidence>
<feature type="coiled-coil region" evidence="8">
    <location>
        <begin position="138"/>
        <end position="165"/>
    </location>
</feature>
<keyword evidence="6" id="KW-0137">Centromere</keyword>
<sequence>MAAPRRATQRAAPSTAPAAAGPGAAKASVAGVEEKLDVLTLVRLREQLKQQFMECSTVVDAGEESIPDQVMEEGLIEATVEELEREIEQAKISFQNKTLALHRVQIMDALRTKLRQNDDESKLILETIKRILMLSTAAMESQKQAREMEEKLNDIKRKRLSLKQAGEKKLLQIRTMKKKQKEELEGIEVGEMLKRIRRNLQKETEMTTLIQNIFQVVKPHTPLIKFPDRQSTPKPKIQETLQGRVPPLHGSAVPLSVGSKQPALENISPISRVQDVPDTSELVRTLPQKYRRKTMSDEEMEFIQPQQSS</sequence>
<evidence type="ECO:0000256" key="7">
    <source>
        <dbReference type="ARBA" id="ARBA00025735"/>
    </source>
</evidence>
<evidence type="ECO:0000256" key="6">
    <source>
        <dbReference type="ARBA" id="ARBA00023328"/>
    </source>
</evidence>
<comment type="similarity">
    <text evidence="7">Belongs to the CENP-H/MCM16 family.</text>
</comment>
<organism evidence="11 12">
    <name type="scientific">Crocodylus porosus</name>
    <name type="common">Saltwater crocodile</name>
    <name type="synonym">Estuarine crocodile</name>
    <dbReference type="NCBI Taxonomy" id="8502"/>
    <lineage>
        <taxon>Eukaryota</taxon>
        <taxon>Metazoa</taxon>
        <taxon>Chordata</taxon>
        <taxon>Craniata</taxon>
        <taxon>Vertebrata</taxon>
        <taxon>Euteleostomi</taxon>
        <taxon>Archelosauria</taxon>
        <taxon>Archosauria</taxon>
        <taxon>Crocodylia</taxon>
        <taxon>Longirostres</taxon>
        <taxon>Crocodylidae</taxon>
        <taxon>Crocodylus</taxon>
    </lineage>
</organism>
<keyword evidence="4" id="KW-0995">Kinetochore</keyword>
<dbReference type="PANTHER" id="PTHR48122">
    <property type="entry name" value="CENTROMERE PROTEIN H"/>
    <property type="match status" value="1"/>
</dbReference>
<dbReference type="GO" id="GO:0007059">
    <property type="term" value="P:chromosome segregation"/>
    <property type="evidence" value="ECO:0007669"/>
    <property type="project" value="TreeGrafter"/>
</dbReference>